<dbReference type="GO" id="GO:0071949">
    <property type="term" value="F:FAD binding"/>
    <property type="evidence" value="ECO:0007669"/>
    <property type="project" value="InterPro"/>
</dbReference>
<keyword evidence="4" id="KW-1185">Reference proteome</keyword>
<dbReference type="PROSITE" id="PS51387">
    <property type="entry name" value="FAD_PCMH"/>
    <property type="match status" value="1"/>
</dbReference>
<dbReference type="EMBL" id="BTGU01000017">
    <property type="protein sequence ID" value="GMN43884.1"/>
    <property type="molecule type" value="Genomic_DNA"/>
</dbReference>
<name>A0AA88DI71_FICCA</name>
<dbReference type="InterPro" id="IPR016166">
    <property type="entry name" value="FAD-bd_PCMH"/>
</dbReference>
<dbReference type="Proteomes" id="UP001187192">
    <property type="component" value="Unassembled WGS sequence"/>
</dbReference>
<evidence type="ECO:0000259" key="2">
    <source>
        <dbReference type="PROSITE" id="PS51387"/>
    </source>
</evidence>
<reference evidence="3" key="1">
    <citation type="submission" date="2023-07" db="EMBL/GenBank/DDBJ databases">
        <title>draft genome sequence of fig (Ficus carica).</title>
        <authorList>
            <person name="Takahashi T."/>
            <person name="Nishimura K."/>
        </authorList>
    </citation>
    <scope>NUCLEOTIDE SEQUENCE</scope>
</reference>
<evidence type="ECO:0000313" key="4">
    <source>
        <dbReference type="Proteomes" id="UP001187192"/>
    </source>
</evidence>
<dbReference type="Pfam" id="PF01565">
    <property type="entry name" value="FAD_binding_4"/>
    <property type="match status" value="1"/>
</dbReference>
<accession>A0AA88DI71</accession>
<dbReference type="AlphaFoldDB" id="A0AA88DI71"/>
<comment type="caution">
    <text evidence="3">The sequence shown here is derived from an EMBL/GenBank/DDBJ whole genome shotgun (WGS) entry which is preliminary data.</text>
</comment>
<dbReference type="SUPFAM" id="SSF56176">
    <property type="entry name" value="FAD-binding/transporter-associated domain-like"/>
    <property type="match status" value="1"/>
</dbReference>
<dbReference type="PANTHER" id="PTHR32448">
    <property type="entry name" value="OS08G0158400 PROTEIN"/>
    <property type="match status" value="1"/>
</dbReference>
<dbReference type="InterPro" id="IPR016167">
    <property type="entry name" value="FAD-bd_PCMH_sub1"/>
</dbReference>
<dbReference type="InterPro" id="IPR006094">
    <property type="entry name" value="Oxid_FAD_bind_N"/>
</dbReference>
<dbReference type="InterPro" id="IPR016169">
    <property type="entry name" value="FAD-bd_PCMH_sub2"/>
</dbReference>
<dbReference type="Gene3D" id="3.30.465.10">
    <property type="match status" value="1"/>
</dbReference>
<evidence type="ECO:0000256" key="1">
    <source>
        <dbReference type="ARBA" id="ARBA00001974"/>
    </source>
</evidence>
<feature type="domain" description="FAD-binding PCMH-type" evidence="2">
    <location>
        <begin position="30"/>
        <end position="204"/>
    </location>
</feature>
<organism evidence="3 4">
    <name type="scientific">Ficus carica</name>
    <name type="common">Common fig</name>
    <dbReference type="NCBI Taxonomy" id="3494"/>
    <lineage>
        <taxon>Eukaryota</taxon>
        <taxon>Viridiplantae</taxon>
        <taxon>Streptophyta</taxon>
        <taxon>Embryophyta</taxon>
        <taxon>Tracheophyta</taxon>
        <taxon>Spermatophyta</taxon>
        <taxon>Magnoliopsida</taxon>
        <taxon>eudicotyledons</taxon>
        <taxon>Gunneridae</taxon>
        <taxon>Pentapetalae</taxon>
        <taxon>rosids</taxon>
        <taxon>fabids</taxon>
        <taxon>Rosales</taxon>
        <taxon>Moraceae</taxon>
        <taxon>Ficeae</taxon>
        <taxon>Ficus</taxon>
    </lineage>
</organism>
<dbReference type="InterPro" id="IPR036318">
    <property type="entry name" value="FAD-bd_PCMH-like_sf"/>
</dbReference>
<evidence type="ECO:0000313" key="3">
    <source>
        <dbReference type="EMBL" id="GMN43884.1"/>
    </source>
</evidence>
<gene>
    <name evidence="3" type="ORF">TIFTF001_013084</name>
</gene>
<dbReference type="Gene3D" id="3.40.462.20">
    <property type="match status" value="2"/>
</dbReference>
<sequence>MKTLIYAPNNPLYFPVLNSSIQNPRFASPSIPKPLAIVTPFHAFQVQAIVQCSKRYGIQIRTRSGGHETEGFSSVSYVPFVVIDLRNLRSISVDGEGRSVWVEVGASIGELYYKIGEKSGNLGFPAGVCPTVGVGGHFSGGGYGTLMRKYGLAADNIIDMLFVDAEGRILDRVSMGKDLFWAIRGGRAESFGTVLAWKIKLVQVPPKVTLFNVTRNMEQNSTKKLIFQCQYIANKLDEDLLILVRLQTNSMKEGDKKTIVASFMSMFLGRTDRLVSLMENSFPEFGLEPIPENVLEGLWEMLHEEEDGMATTIQLFHYGAKMNEVSETKIPFPHGAGNLYHI</sequence>
<proteinExistence type="predicted"/>
<comment type="cofactor">
    <cofactor evidence="1">
        <name>FAD</name>
        <dbReference type="ChEBI" id="CHEBI:57692"/>
    </cofactor>
</comment>
<dbReference type="Gene3D" id="3.30.43.10">
    <property type="entry name" value="Uridine Diphospho-n-acetylenolpyruvylglucosamine Reductase, domain 2"/>
    <property type="match status" value="1"/>
</dbReference>
<protein>
    <recommendedName>
        <fullName evidence="2">FAD-binding PCMH-type domain-containing protein</fullName>
    </recommendedName>
</protein>